<keyword evidence="2" id="KW-1133">Transmembrane helix</keyword>
<dbReference type="AlphaFoldDB" id="A0A934UUW3"/>
<feature type="transmembrane region" description="Helical" evidence="2">
    <location>
        <begin position="20"/>
        <end position="38"/>
    </location>
</feature>
<organism evidence="3 4">
    <name type="scientific">Leucobacter chromiisoli</name>
    <dbReference type="NCBI Taxonomy" id="2796471"/>
    <lineage>
        <taxon>Bacteria</taxon>
        <taxon>Bacillati</taxon>
        <taxon>Actinomycetota</taxon>
        <taxon>Actinomycetes</taxon>
        <taxon>Micrococcales</taxon>
        <taxon>Microbacteriaceae</taxon>
        <taxon>Leucobacter</taxon>
    </lineage>
</organism>
<proteinExistence type="predicted"/>
<evidence type="ECO:0000313" key="4">
    <source>
        <dbReference type="Proteomes" id="UP000608530"/>
    </source>
</evidence>
<feature type="transmembrane region" description="Helical" evidence="2">
    <location>
        <begin position="97"/>
        <end position="121"/>
    </location>
</feature>
<gene>
    <name evidence="3" type="ORF">JD276_07365</name>
</gene>
<comment type="caution">
    <text evidence="3">The sequence shown here is derived from an EMBL/GenBank/DDBJ whole genome shotgun (WGS) entry which is preliminary data.</text>
</comment>
<accession>A0A934UUW3</accession>
<keyword evidence="2" id="KW-0472">Membrane</keyword>
<dbReference type="Proteomes" id="UP000608530">
    <property type="component" value="Unassembled WGS sequence"/>
</dbReference>
<evidence type="ECO:0000256" key="1">
    <source>
        <dbReference type="SAM" id="MobiDB-lite"/>
    </source>
</evidence>
<feature type="region of interest" description="Disordered" evidence="1">
    <location>
        <begin position="125"/>
        <end position="148"/>
    </location>
</feature>
<name>A0A934UUW3_9MICO</name>
<protein>
    <submittedName>
        <fullName evidence="3">Uncharacterized protein</fullName>
    </submittedName>
</protein>
<feature type="transmembrane region" description="Helical" evidence="2">
    <location>
        <begin position="59"/>
        <end position="77"/>
    </location>
</feature>
<dbReference type="EMBL" id="JAEHOH010000009">
    <property type="protein sequence ID" value="MBK0418851.1"/>
    <property type="molecule type" value="Genomic_DNA"/>
</dbReference>
<evidence type="ECO:0000256" key="2">
    <source>
        <dbReference type="SAM" id="Phobius"/>
    </source>
</evidence>
<keyword evidence="4" id="KW-1185">Reference proteome</keyword>
<reference evidence="3" key="1">
    <citation type="submission" date="2020-12" db="EMBL/GenBank/DDBJ databases">
        <title>Leucobacter sp. CAS1, isolated from Chromium sludge.</title>
        <authorList>
            <person name="Xu Z."/>
        </authorList>
    </citation>
    <scope>NUCLEOTIDE SEQUENCE</scope>
    <source>
        <strain evidence="3">CSA1</strain>
    </source>
</reference>
<sequence length="148" mass="15589">MAVWMSLGRWAVGLGGPLTWWYLPTIGLGFAALQLWAARRIRVTRERGRRTSRSTIVSLVLAWVSAIGFGLTVPDSVNGELVSILSAPSGSTWSTEMSIALCNPLGIVAFALAVAAVAFAAADGREPRPEEDEADGAGAGMVPHPLSE</sequence>
<evidence type="ECO:0000313" key="3">
    <source>
        <dbReference type="EMBL" id="MBK0418851.1"/>
    </source>
</evidence>
<keyword evidence="2" id="KW-0812">Transmembrane</keyword>